<feature type="disulfide bond" description="Redox-active" evidence="12">
    <location>
        <begin position="43"/>
        <end position="48"/>
    </location>
</feature>
<evidence type="ECO:0000256" key="5">
    <source>
        <dbReference type="ARBA" id="ARBA00022857"/>
    </source>
</evidence>
<dbReference type="PROSITE" id="PS00076">
    <property type="entry name" value="PYRIDINE_REDOX_1"/>
    <property type="match status" value="1"/>
</dbReference>
<dbReference type="InterPro" id="IPR046952">
    <property type="entry name" value="GSHR/TRXR-like"/>
</dbReference>
<name>A0A2M9G378_9PROT</name>
<dbReference type="InterPro" id="IPR023753">
    <property type="entry name" value="FAD/NAD-binding_dom"/>
</dbReference>
<dbReference type="SUPFAM" id="SSF55424">
    <property type="entry name" value="FAD/NAD-linked reductases, dimerisation (C-terminal) domain"/>
    <property type="match status" value="1"/>
</dbReference>
<evidence type="ECO:0000256" key="4">
    <source>
        <dbReference type="ARBA" id="ARBA00022827"/>
    </source>
</evidence>
<dbReference type="NCBIfam" id="TIGR01424">
    <property type="entry name" value="gluta_reduc_2"/>
    <property type="match status" value="1"/>
</dbReference>
<dbReference type="EC" id="1.8.1.7" evidence="14"/>
<dbReference type="GO" id="GO:0006749">
    <property type="term" value="P:glutathione metabolic process"/>
    <property type="evidence" value="ECO:0007669"/>
    <property type="project" value="InterPro"/>
</dbReference>
<dbReference type="InterPro" id="IPR001100">
    <property type="entry name" value="Pyr_nuc-diS_OxRdtase"/>
</dbReference>
<evidence type="ECO:0000256" key="7">
    <source>
        <dbReference type="ARBA" id="ARBA00023157"/>
    </source>
</evidence>
<dbReference type="InterPro" id="IPR006324">
    <property type="entry name" value="GSHR"/>
</dbReference>
<dbReference type="Pfam" id="PF07992">
    <property type="entry name" value="Pyr_redox_2"/>
    <property type="match status" value="1"/>
</dbReference>
<comment type="subunit">
    <text evidence="2">Homodimer.</text>
</comment>
<evidence type="ECO:0000256" key="8">
    <source>
        <dbReference type="ARBA" id="ARBA00023284"/>
    </source>
</evidence>
<keyword evidence="3 13" id="KW-0285">Flavoprotein</keyword>
<keyword evidence="11" id="KW-0520">NAD</keyword>
<dbReference type="Proteomes" id="UP000229498">
    <property type="component" value="Unassembled WGS sequence"/>
</dbReference>
<reference evidence="17 18" key="1">
    <citation type="submission" date="2017-11" db="EMBL/GenBank/DDBJ databases">
        <title>Draft genome sequence of Rhizobiales bacterium SY3-13.</title>
        <authorList>
            <person name="Sun C."/>
        </authorList>
    </citation>
    <scope>NUCLEOTIDE SEQUENCE [LARGE SCALE GENOMIC DNA]</scope>
    <source>
        <strain evidence="17 18">SY3-13</strain>
    </source>
</reference>
<dbReference type="Pfam" id="PF02852">
    <property type="entry name" value="Pyr_redox_dim"/>
    <property type="match status" value="1"/>
</dbReference>
<evidence type="ECO:0000256" key="12">
    <source>
        <dbReference type="PIRSR" id="PIRSR000350-4"/>
    </source>
</evidence>
<dbReference type="GO" id="GO:0045454">
    <property type="term" value="P:cell redox homeostasis"/>
    <property type="evidence" value="ECO:0007669"/>
    <property type="project" value="InterPro"/>
</dbReference>
<protein>
    <recommendedName>
        <fullName evidence="14">Glutathione reductase</fullName>
        <shortName evidence="14">GRase</shortName>
        <ecNumber evidence="14">1.8.1.7</ecNumber>
    </recommendedName>
</protein>
<dbReference type="PANTHER" id="PTHR42737">
    <property type="entry name" value="GLUTATHIONE REDUCTASE"/>
    <property type="match status" value="1"/>
</dbReference>
<dbReference type="AlphaFoldDB" id="A0A2M9G378"/>
<evidence type="ECO:0000256" key="3">
    <source>
        <dbReference type="ARBA" id="ARBA00022630"/>
    </source>
</evidence>
<dbReference type="RefSeq" id="WP_109793422.1">
    <property type="nucleotide sequence ID" value="NZ_PHIG01000031.1"/>
</dbReference>
<gene>
    <name evidence="17" type="primary">gor</name>
    <name evidence="17" type="ORF">CVT23_09700</name>
</gene>
<evidence type="ECO:0000256" key="1">
    <source>
        <dbReference type="ARBA" id="ARBA00007532"/>
    </source>
</evidence>
<dbReference type="PRINTS" id="PR00368">
    <property type="entry name" value="FADPNR"/>
</dbReference>
<comment type="caution">
    <text evidence="17">The sequence shown here is derived from an EMBL/GenBank/DDBJ whole genome shotgun (WGS) entry which is preliminary data.</text>
</comment>
<feature type="binding site" evidence="11">
    <location>
        <position position="261"/>
    </location>
    <ligand>
        <name>NAD(+)</name>
        <dbReference type="ChEBI" id="CHEBI:57540"/>
    </ligand>
</feature>
<evidence type="ECO:0000256" key="11">
    <source>
        <dbReference type="PIRSR" id="PIRSR000350-3"/>
    </source>
</evidence>
<dbReference type="FunFam" id="3.50.50.60:FF:000051">
    <property type="entry name" value="Glutathione reductase"/>
    <property type="match status" value="1"/>
</dbReference>
<keyword evidence="18" id="KW-1185">Reference proteome</keyword>
<dbReference type="InterPro" id="IPR016156">
    <property type="entry name" value="FAD/NAD-linked_Rdtase_dimer_sf"/>
</dbReference>
<evidence type="ECO:0000256" key="10">
    <source>
        <dbReference type="PIRSR" id="PIRSR000350-2"/>
    </source>
</evidence>
<feature type="active site" description="Proton acceptor" evidence="10">
    <location>
        <position position="435"/>
    </location>
</feature>
<dbReference type="SUPFAM" id="SSF51905">
    <property type="entry name" value="FAD/NAD(P)-binding domain"/>
    <property type="match status" value="1"/>
</dbReference>
<dbReference type="InterPro" id="IPR012999">
    <property type="entry name" value="Pyr_OxRdtase_I_AS"/>
</dbReference>
<keyword evidence="5 14" id="KW-0521">NADP</keyword>
<dbReference type="InterPro" id="IPR036188">
    <property type="entry name" value="FAD/NAD-bd_sf"/>
</dbReference>
<dbReference type="PIRSF" id="PIRSF000350">
    <property type="entry name" value="Mercury_reductase_MerA"/>
    <property type="match status" value="1"/>
</dbReference>
<dbReference type="GO" id="GO:0050660">
    <property type="term" value="F:flavin adenine dinucleotide binding"/>
    <property type="evidence" value="ECO:0007669"/>
    <property type="project" value="InterPro"/>
</dbReference>
<keyword evidence="7" id="KW-1015">Disulfide bond</keyword>
<dbReference type="Gene3D" id="3.50.50.60">
    <property type="entry name" value="FAD/NAD(P)-binding domain"/>
    <property type="match status" value="2"/>
</dbReference>
<evidence type="ECO:0000256" key="13">
    <source>
        <dbReference type="RuleBase" id="RU003691"/>
    </source>
</evidence>
<comment type="function">
    <text evidence="14">Catalyzes the reduction of glutathione disulfide (GSSG) to reduced glutathione (GSH).</text>
</comment>
<dbReference type="EMBL" id="PHIG01000031">
    <property type="protein sequence ID" value="PJK30150.1"/>
    <property type="molecule type" value="Genomic_DNA"/>
</dbReference>
<organism evidence="17 18">
    <name type="scientific">Minwuia thermotolerans</name>
    <dbReference type="NCBI Taxonomy" id="2056226"/>
    <lineage>
        <taxon>Bacteria</taxon>
        <taxon>Pseudomonadati</taxon>
        <taxon>Pseudomonadota</taxon>
        <taxon>Alphaproteobacteria</taxon>
        <taxon>Minwuiales</taxon>
        <taxon>Minwuiaceae</taxon>
        <taxon>Minwuia</taxon>
    </lineage>
</organism>
<evidence type="ECO:0000256" key="9">
    <source>
        <dbReference type="ARBA" id="ARBA00049142"/>
    </source>
</evidence>
<dbReference type="GO" id="GO:0004362">
    <property type="term" value="F:glutathione-disulfide reductase (NADPH) activity"/>
    <property type="evidence" value="ECO:0007669"/>
    <property type="project" value="UniProtKB-EC"/>
</dbReference>
<feature type="binding site" evidence="11">
    <location>
        <position position="302"/>
    </location>
    <ligand>
        <name>FAD</name>
        <dbReference type="ChEBI" id="CHEBI:57692"/>
    </ligand>
</feature>
<keyword evidence="6 13" id="KW-0560">Oxidoreductase</keyword>
<feature type="domain" description="FAD/NAD(P)-binding" evidence="16">
    <location>
        <begin position="6"/>
        <end position="317"/>
    </location>
</feature>
<dbReference type="PANTHER" id="PTHR42737:SF2">
    <property type="entry name" value="GLUTATHIONE REDUCTASE"/>
    <property type="match status" value="1"/>
</dbReference>
<comment type="cofactor">
    <cofactor evidence="11">
        <name>FAD</name>
        <dbReference type="ChEBI" id="CHEBI:57692"/>
    </cofactor>
    <text evidence="11">Binds 1 FAD per subunit.</text>
</comment>
<evidence type="ECO:0000256" key="14">
    <source>
        <dbReference type="RuleBase" id="RU365040"/>
    </source>
</evidence>
<evidence type="ECO:0000313" key="17">
    <source>
        <dbReference type="EMBL" id="PJK30150.1"/>
    </source>
</evidence>
<proteinExistence type="inferred from homology"/>
<evidence type="ECO:0000259" key="16">
    <source>
        <dbReference type="Pfam" id="PF07992"/>
    </source>
</evidence>
<evidence type="ECO:0000256" key="2">
    <source>
        <dbReference type="ARBA" id="ARBA00011738"/>
    </source>
</evidence>
<sequence length="450" mass="49366">MSNYDFDLFVIGVGSGGVRAARMAASNGAKVAAAESSWLGGTCVNVGCVPKKLLVYGSHFSEDFEDASAYGWDVQVGGFHWDRLIANKNKEISRLNDVYRRLCDNAGVRLYETHAEIIDNHTIQVGNERVTTDRLLIATGGWPSMPDVPGIEHAISSNEVFFLEKRPERFVVVGGGYIALEFAGIMHGLGSHVTQIYRGEQILRGFDQDVRDVVGREVRKKGVDLRTEVNVWEIDKRGEKLVAKLTDGTEIEADCIMYATGRHPRIDGYGLERLGVEISAEGGIKVDDYSKTNIDNVWAIGDVTHRMALTPVAIHEAMCFYRTEFLGEPEKVDHDNVPSAVFSQPPVGSVGLSEAQARAVHGEVDIYRSAFTPMKHTMTGRDEKTMMKLIVARDSQKVVGVHMVGPEAGEIIQGIAIAVKMGATKADFDRTIGIHPTAAEEFVTMRQKAA</sequence>
<dbReference type="InterPro" id="IPR004099">
    <property type="entry name" value="Pyr_nucl-diS_OxRdtase_dimer"/>
</dbReference>
<keyword evidence="11" id="KW-0547">Nucleotide-binding</keyword>
<evidence type="ECO:0000313" key="18">
    <source>
        <dbReference type="Proteomes" id="UP000229498"/>
    </source>
</evidence>
<dbReference type="OrthoDB" id="9764616at2"/>
<keyword evidence="4 11" id="KW-0274">FAD</keyword>
<evidence type="ECO:0000256" key="6">
    <source>
        <dbReference type="ARBA" id="ARBA00023002"/>
    </source>
</evidence>
<feature type="binding site" evidence="11">
    <location>
        <begin position="174"/>
        <end position="181"/>
    </location>
    <ligand>
        <name>NAD(+)</name>
        <dbReference type="ChEBI" id="CHEBI:57540"/>
    </ligand>
</feature>
<feature type="binding site" evidence="11">
    <location>
        <position position="52"/>
    </location>
    <ligand>
        <name>FAD</name>
        <dbReference type="ChEBI" id="CHEBI:57692"/>
    </ligand>
</feature>
<keyword evidence="8 13" id="KW-0676">Redox-active center</keyword>
<dbReference type="GO" id="GO:0005829">
    <property type="term" value="C:cytosol"/>
    <property type="evidence" value="ECO:0007669"/>
    <property type="project" value="TreeGrafter"/>
</dbReference>
<dbReference type="GO" id="GO:0050661">
    <property type="term" value="F:NADP binding"/>
    <property type="evidence" value="ECO:0007669"/>
    <property type="project" value="InterPro"/>
</dbReference>
<accession>A0A2M9G378</accession>
<dbReference type="PRINTS" id="PR00411">
    <property type="entry name" value="PNDRDTASEI"/>
</dbReference>
<comment type="similarity">
    <text evidence="1 13">Belongs to the class-I pyridine nucleotide-disulfide oxidoreductase family.</text>
</comment>
<comment type="catalytic activity">
    <reaction evidence="9 14">
        <text>2 glutathione + NADP(+) = glutathione disulfide + NADPH + H(+)</text>
        <dbReference type="Rhea" id="RHEA:11740"/>
        <dbReference type="ChEBI" id="CHEBI:15378"/>
        <dbReference type="ChEBI" id="CHEBI:57783"/>
        <dbReference type="ChEBI" id="CHEBI:57925"/>
        <dbReference type="ChEBI" id="CHEBI:58297"/>
        <dbReference type="ChEBI" id="CHEBI:58349"/>
        <dbReference type="EC" id="1.8.1.7"/>
    </reaction>
</comment>
<dbReference type="Gene3D" id="3.30.390.30">
    <property type="match status" value="1"/>
</dbReference>
<feature type="domain" description="Pyridine nucleotide-disulphide oxidoreductase dimerisation" evidence="15">
    <location>
        <begin position="337"/>
        <end position="445"/>
    </location>
</feature>
<dbReference type="GO" id="GO:0034599">
    <property type="term" value="P:cellular response to oxidative stress"/>
    <property type="evidence" value="ECO:0007669"/>
    <property type="project" value="TreeGrafter"/>
</dbReference>
<evidence type="ECO:0000259" key="15">
    <source>
        <dbReference type="Pfam" id="PF02852"/>
    </source>
</evidence>
<dbReference type="NCBIfam" id="NF004776">
    <property type="entry name" value="PRK06116.1"/>
    <property type="match status" value="1"/>
</dbReference>